<dbReference type="PRINTS" id="PR00385">
    <property type="entry name" value="P450"/>
</dbReference>
<sequence>MVFLILPPLVGPTILFLVVYIAFKHVTRPKPIPDVPSLPAISFFGNGLDIAKHYKKTETIHDAFIDVLRKTGGMVLGQVLISAFTPILLTADPDQIDRILISQDWDRGIRSTGVFKPLIPHALLALSIDEEYKAHKRAFAFGVSSSFLKETSKRFIEEDHALIDTWSSQTGEWFDPEPELTYRQARAISAVVFGEPSNLIDKDLKTLFKTLSAGPLAPIKRMIEKVRPTNREAYKRIIQYVQSRTTISRKKFSEGGDVALIENMIDGIVQKEAESGVAVLSPDGLRDELVSMILAGDETSVTTQLWVLKFLSNHPAIQYKLRQHLLERIEPLDVRSPTVDDLTPEHTPFLEAVIQEVLRVGNPVAIIGREAMRDTTLVGPSGGKSFPAPKGTKILLLLGPEGTEGRVGKDTMEFKPERWLNEKGEYDSSAVWQASFAKGSRACYGSKQALISIRMFIVYISLTFFLEKPPPKLQSTRRVERITLRPSDLVIKLKPWEKLEQGEN</sequence>
<proteinExistence type="inferred from homology"/>
<dbReference type="InterPro" id="IPR050121">
    <property type="entry name" value="Cytochrome_P450_monoxygenase"/>
</dbReference>
<organism evidence="11">
    <name type="scientific">Phaffia rhodozyma</name>
    <name type="common">Yeast</name>
    <name type="synonym">Xanthophyllomyces dendrorhous</name>
    <dbReference type="NCBI Taxonomy" id="264483"/>
    <lineage>
        <taxon>Eukaryota</taxon>
        <taxon>Fungi</taxon>
        <taxon>Dikarya</taxon>
        <taxon>Basidiomycota</taxon>
        <taxon>Agaricomycotina</taxon>
        <taxon>Tremellomycetes</taxon>
        <taxon>Cystofilobasidiales</taxon>
        <taxon>Mrakiaceae</taxon>
        <taxon>Phaffia</taxon>
    </lineage>
</organism>
<dbReference type="PANTHER" id="PTHR24305">
    <property type="entry name" value="CYTOCHROME P450"/>
    <property type="match status" value="1"/>
</dbReference>
<evidence type="ECO:0000256" key="8">
    <source>
        <dbReference type="ARBA" id="ARBA00023033"/>
    </source>
</evidence>
<dbReference type="Pfam" id="PF00067">
    <property type="entry name" value="p450"/>
    <property type="match status" value="1"/>
</dbReference>
<dbReference type="InterPro" id="IPR036396">
    <property type="entry name" value="Cyt_P450_sf"/>
</dbReference>
<evidence type="ECO:0000256" key="1">
    <source>
        <dbReference type="ARBA" id="ARBA00001971"/>
    </source>
</evidence>
<protein>
    <submittedName>
        <fullName evidence="11">Cytochrome P450 CYP2 subfamily</fullName>
    </submittedName>
</protein>
<dbReference type="GO" id="GO:0004497">
    <property type="term" value="F:monooxygenase activity"/>
    <property type="evidence" value="ECO:0007669"/>
    <property type="project" value="UniProtKB-KW"/>
</dbReference>
<evidence type="ECO:0000256" key="10">
    <source>
        <dbReference type="SAM" id="Phobius"/>
    </source>
</evidence>
<feature type="transmembrane region" description="Helical" evidence="10">
    <location>
        <begin position="6"/>
        <end position="23"/>
    </location>
</feature>
<keyword evidence="10" id="KW-0472">Membrane</keyword>
<evidence type="ECO:0000313" key="11">
    <source>
        <dbReference type="EMBL" id="CED85015.1"/>
    </source>
</evidence>
<evidence type="ECO:0000256" key="5">
    <source>
        <dbReference type="ARBA" id="ARBA00022723"/>
    </source>
</evidence>
<dbReference type="InterPro" id="IPR001128">
    <property type="entry name" value="Cyt_P450"/>
</dbReference>
<keyword evidence="7 9" id="KW-0408">Iron</keyword>
<evidence type="ECO:0000256" key="2">
    <source>
        <dbReference type="ARBA" id="ARBA00005179"/>
    </source>
</evidence>
<keyword evidence="10" id="KW-1133">Transmembrane helix</keyword>
<name>A0A0F7SWK9_PHARH</name>
<evidence type="ECO:0000256" key="4">
    <source>
        <dbReference type="ARBA" id="ARBA00022617"/>
    </source>
</evidence>
<dbReference type="GO" id="GO:0020037">
    <property type="term" value="F:heme binding"/>
    <property type="evidence" value="ECO:0007669"/>
    <property type="project" value="InterPro"/>
</dbReference>
<dbReference type="PRINTS" id="PR00465">
    <property type="entry name" value="EP450IV"/>
</dbReference>
<comment type="cofactor">
    <cofactor evidence="1 9">
        <name>heme</name>
        <dbReference type="ChEBI" id="CHEBI:30413"/>
    </cofactor>
</comment>
<evidence type="ECO:0000256" key="3">
    <source>
        <dbReference type="ARBA" id="ARBA00010617"/>
    </source>
</evidence>
<comment type="pathway">
    <text evidence="2">Secondary metabolite biosynthesis.</text>
</comment>
<dbReference type="SUPFAM" id="SSF48264">
    <property type="entry name" value="Cytochrome P450"/>
    <property type="match status" value="1"/>
</dbReference>
<keyword evidence="6" id="KW-0560">Oxidoreductase</keyword>
<dbReference type="GO" id="GO:0016705">
    <property type="term" value="F:oxidoreductase activity, acting on paired donors, with incorporation or reduction of molecular oxygen"/>
    <property type="evidence" value="ECO:0007669"/>
    <property type="project" value="InterPro"/>
</dbReference>
<dbReference type="Gene3D" id="1.10.630.10">
    <property type="entry name" value="Cytochrome P450"/>
    <property type="match status" value="1"/>
</dbReference>
<keyword evidence="5 9" id="KW-0479">Metal-binding</keyword>
<feature type="binding site" description="axial binding residue" evidence="9">
    <location>
        <position position="443"/>
    </location>
    <ligand>
        <name>heme</name>
        <dbReference type="ChEBI" id="CHEBI:30413"/>
    </ligand>
    <ligandPart>
        <name>Fe</name>
        <dbReference type="ChEBI" id="CHEBI:18248"/>
    </ligandPart>
</feature>
<dbReference type="EMBL" id="LN483332">
    <property type="protein sequence ID" value="CED85015.1"/>
    <property type="molecule type" value="Genomic_DNA"/>
</dbReference>
<keyword evidence="4 9" id="KW-0349">Heme</keyword>
<dbReference type="AlphaFoldDB" id="A0A0F7SWK9"/>
<dbReference type="InterPro" id="IPR002403">
    <property type="entry name" value="Cyt_P450_E_grp-IV"/>
</dbReference>
<evidence type="ECO:0000256" key="9">
    <source>
        <dbReference type="PIRSR" id="PIRSR602403-1"/>
    </source>
</evidence>
<comment type="similarity">
    <text evidence="3">Belongs to the cytochrome P450 family.</text>
</comment>
<keyword evidence="10" id="KW-0812">Transmembrane</keyword>
<evidence type="ECO:0000256" key="7">
    <source>
        <dbReference type="ARBA" id="ARBA00023004"/>
    </source>
</evidence>
<keyword evidence="8" id="KW-0503">Monooxygenase</keyword>
<reference evidence="11" key="1">
    <citation type="submission" date="2014-08" db="EMBL/GenBank/DDBJ databases">
        <authorList>
            <person name="Sharma Rahul"/>
            <person name="Thines Marco"/>
        </authorList>
    </citation>
    <scope>NUCLEOTIDE SEQUENCE</scope>
</reference>
<accession>A0A0F7SWK9</accession>
<evidence type="ECO:0000256" key="6">
    <source>
        <dbReference type="ARBA" id="ARBA00023002"/>
    </source>
</evidence>
<dbReference type="GO" id="GO:0005506">
    <property type="term" value="F:iron ion binding"/>
    <property type="evidence" value="ECO:0007669"/>
    <property type="project" value="InterPro"/>
</dbReference>
<dbReference type="PANTHER" id="PTHR24305:SF166">
    <property type="entry name" value="CYTOCHROME P450 12A4, MITOCHONDRIAL-RELATED"/>
    <property type="match status" value="1"/>
</dbReference>